<comment type="function">
    <text evidence="5">May play a role in cell differentiation in the intestinal epithelium.</text>
</comment>
<dbReference type="InterPro" id="IPR050578">
    <property type="entry name" value="MARVEL-CKLF_proteins"/>
</dbReference>
<evidence type="ECO:0000313" key="11">
    <source>
        <dbReference type="Proteomes" id="UP000568556"/>
    </source>
</evidence>
<feature type="domain" description="MARVEL" evidence="9">
    <location>
        <begin position="1"/>
        <end position="105"/>
    </location>
</feature>
<evidence type="ECO:0000259" key="9">
    <source>
        <dbReference type="PROSITE" id="PS51225"/>
    </source>
</evidence>
<evidence type="ECO:0000256" key="3">
    <source>
        <dbReference type="ARBA" id="ARBA00022989"/>
    </source>
</evidence>
<evidence type="ECO:0000256" key="7">
    <source>
        <dbReference type="PROSITE-ProRule" id="PRU00581"/>
    </source>
</evidence>
<gene>
    <name evidence="10" type="primary">Plp2</name>
    <name evidence="10" type="ORF">CHOACU_R15388</name>
</gene>
<dbReference type="EMBL" id="VXAQ01002698">
    <property type="protein sequence ID" value="NXL67907.1"/>
    <property type="molecule type" value="Genomic_DNA"/>
</dbReference>
<evidence type="ECO:0000256" key="4">
    <source>
        <dbReference type="ARBA" id="ARBA00023136"/>
    </source>
</evidence>
<feature type="non-terminal residue" evidence="10">
    <location>
        <position position="1"/>
    </location>
</feature>
<dbReference type="AlphaFoldDB" id="A0A7L0ULP9"/>
<evidence type="ECO:0000256" key="8">
    <source>
        <dbReference type="SAM" id="Phobius"/>
    </source>
</evidence>
<accession>A0A7L0ULP9</accession>
<keyword evidence="11" id="KW-1185">Reference proteome</keyword>
<keyword evidence="2 7" id="KW-0812">Transmembrane</keyword>
<dbReference type="PROSITE" id="PS51225">
    <property type="entry name" value="MARVEL"/>
    <property type="match status" value="1"/>
</dbReference>
<organism evidence="10 11">
    <name type="scientific">Chordeiles acutipennis</name>
    <name type="common">Lesser nighthawk</name>
    <name type="synonym">Caprimulgus acutipennis</name>
    <dbReference type="NCBI Taxonomy" id="118183"/>
    <lineage>
        <taxon>Eukaryota</taxon>
        <taxon>Metazoa</taxon>
        <taxon>Chordata</taxon>
        <taxon>Craniata</taxon>
        <taxon>Vertebrata</taxon>
        <taxon>Euteleostomi</taxon>
        <taxon>Archelosauria</taxon>
        <taxon>Archosauria</taxon>
        <taxon>Dinosauria</taxon>
        <taxon>Saurischia</taxon>
        <taxon>Theropoda</taxon>
        <taxon>Coelurosauria</taxon>
        <taxon>Aves</taxon>
        <taxon>Neognathae</taxon>
        <taxon>Neoaves</taxon>
        <taxon>Strisores</taxon>
        <taxon>Caprimulgiformes</taxon>
        <taxon>Caprimulgidae</taxon>
        <taxon>Chordeilinae</taxon>
        <taxon>Chordeiles</taxon>
    </lineage>
</organism>
<dbReference type="InterPro" id="IPR008253">
    <property type="entry name" value="Marvel"/>
</dbReference>
<dbReference type="OrthoDB" id="9898022at2759"/>
<feature type="transmembrane region" description="Helical" evidence="8">
    <location>
        <begin position="49"/>
        <end position="72"/>
    </location>
</feature>
<evidence type="ECO:0000313" key="10">
    <source>
        <dbReference type="EMBL" id="NXL67907.1"/>
    </source>
</evidence>
<evidence type="ECO:0000256" key="1">
    <source>
        <dbReference type="ARBA" id="ARBA00004141"/>
    </source>
</evidence>
<dbReference type="PANTHER" id="PTHR22776:SF4">
    <property type="entry name" value="PROTEOLIPID PROTEIN 2"/>
    <property type="match status" value="1"/>
</dbReference>
<keyword evidence="3 8" id="KW-1133">Transmembrane helix</keyword>
<name>A0A7L0ULP9_CHOAC</name>
<keyword evidence="4 7" id="KW-0472">Membrane</keyword>
<feature type="transmembrane region" description="Helical" evidence="8">
    <location>
        <begin position="16"/>
        <end position="37"/>
    </location>
</feature>
<evidence type="ECO:0000256" key="5">
    <source>
        <dbReference type="ARBA" id="ARBA00037152"/>
    </source>
</evidence>
<evidence type="ECO:0000256" key="2">
    <source>
        <dbReference type="ARBA" id="ARBA00022692"/>
    </source>
</evidence>
<dbReference type="Proteomes" id="UP000568556">
    <property type="component" value="Unassembled WGS sequence"/>
</dbReference>
<dbReference type="PANTHER" id="PTHR22776">
    <property type="entry name" value="MARVEL-CONTAINING POTENTIAL LIPID RAFT-ASSOCIATED PROTEIN"/>
    <property type="match status" value="1"/>
</dbReference>
<evidence type="ECO:0000256" key="6">
    <source>
        <dbReference type="ARBA" id="ARBA00039459"/>
    </source>
</evidence>
<dbReference type="GO" id="GO:0016020">
    <property type="term" value="C:membrane"/>
    <property type="evidence" value="ECO:0007669"/>
    <property type="project" value="UniProtKB-SubCell"/>
</dbReference>
<comment type="caution">
    <text evidence="10">The sequence shown here is derived from an EMBL/GenBank/DDBJ whole genome shotgun (WGS) entry which is preliminary data.</text>
</comment>
<comment type="subcellular location">
    <subcellularLocation>
        <location evidence="1">Membrane</location>
        <topology evidence="1">Multi-pass membrane protein</topology>
    </subcellularLocation>
</comment>
<reference evidence="10 11" key="1">
    <citation type="submission" date="2019-09" db="EMBL/GenBank/DDBJ databases">
        <title>Bird 10,000 Genomes (B10K) Project - Family phase.</title>
        <authorList>
            <person name="Zhang G."/>
        </authorList>
    </citation>
    <scope>NUCLEOTIDE SEQUENCE [LARGE SCALE GENOMIC DNA]</scope>
    <source>
        <strain evidence="10">B10K-DU-008-62</strain>
        <tissue evidence="10">Mixed tissue sample</tissue>
    </source>
</reference>
<feature type="transmembrane region" description="Helical" evidence="8">
    <location>
        <begin position="78"/>
        <end position="98"/>
    </location>
</feature>
<feature type="non-terminal residue" evidence="10">
    <location>
        <position position="118"/>
    </location>
</feature>
<sequence>LCVLTLVCYGASYTPGYVGLAVCELVFAALMLLAWGCRLPPRVPQIHWGWTDFIRCIIGSLLFLITSLIVIIGHRDGAGIAAGVFGLLAGILLGYDAYITLPTRQGHAAAATGVYWED</sequence>
<protein>
    <recommendedName>
        <fullName evidence="6">Proteolipid protein 2</fullName>
    </recommendedName>
</protein>
<proteinExistence type="predicted"/>